<reference evidence="1 2" key="1">
    <citation type="submission" date="2023-05" db="EMBL/GenBank/DDBJ databases">
        <authorList>
            <person name="Zhang X."/>
        </authorList>
    </citation>
    <scope>NUCLEOTIDE SEQUENCE [LARGE SCALE GENOMIC DNA]</scope>
    <source>
        <strain evidence="1 2">DM2B3-1</strain>
    </source>
</reference>
<comment type="caution">
    <text evidence="1">The sequence shown here is derived from an EMBL/GenBank/DDBJ whole genome shotgun (WGS) entry which is preliminary data.</text>
</comment>
<keyword evidence="2" id="KW-1185">Reference proteome</keyword>
<sequence>MKLAQRRKLADWLVKEKQMSQRKAARLAGISRRMLVYQSKKDPQQELQSQILTIVERHPYWGFWKVYHCLRNKQK</sequence>
<protein>
    <recommendedName>
        <fullName evidence="3">XRE family transcriptional regulator</fullName>
    </recommendedName>
</protein>
<proteinExistence type="predicted"/>
<evidence type="ECO:0008006" key="3">
    <source>
        <dbReference type="Google" id="ProtNLM"/>
    </source>
</evidence>
<organism evidence="1 2">
    <name type="scientific">Xanthocytophaga flava</name>
    <dbReference type="NCBI Taxonomy" id="3048013"/>
    <lineage>
        <taxon>Bacteria</taxon>
        <taxon>Pseudomonadati</taxon>
        <taxon>Bacteroidota</taxon>
        <taxon>Cytophagia</taxon>
        <taxon>Cytophagales</taxon>
        <taxon>Rhodocytophagaceae</taxon>
        <taxon>Xanthocytophaga</taxon>
    </lineage>
</organism>
<gene>
    <name evidence="1" type="ORF">QNI19_37245</name>
</gene>
<evidence type="ECO:0000313" key="1">
    <source>
        <dbReference type="EMBL" id="MDJ1498640.1"/>
    </source>
</evidence>
<dbReference type="Proteomes" id="UP001228581">
    <property type="component" value="Unassembled WGS sequence"/>
</dbReference>
<dbReference type="EMBL" id="JASJOT010000053">
    <property type="protein sequence ID" value="MDJ1498640.1"/>
    <property type="molecule type" value="Genomic_DNA"/>
</dbReference>
<accession>A0ABT7CY37</accession>
<name>A0ABT7CY37_9BACT</name>
<evidence type="ECO:0000313" key="2">
    <source>
        <dbReference type="Proteomes" id="UP001228581"/>
    </source>
</evidence>